<protein>
    <recommendedName>
        <fullName evidence="3">Phage tail protein I</fullName>
    </recommendedName>
</protein>
<dbReference type="OrthoDB" id="90759at2"/>
<proteinExistence type="predicted"/>
<evidence type="ECO:0000313" key="2">
    <source>
        <dbReference type="Proteomes" id="UP000272908"/>
    </source>
</evidence>
<dbReference type="Pfam" id="PF09684">
    <property type="entry name" value="Tail_P2_I"/>
    <property type="match status" value="1"/>
</dbReference>
<dbReference type="InterPro" id="IPR006521">
    <property type="entry name" value="Tail_protein_I"/>
</dbReference>
<dbReference type="NCBIfam" id="TIGR01634">
    <property type="entry name" value="tail_P2_I"/>
    <property type="match status" value="1"/>
</dbReference>
<dbReference type="Proteomes" id="UP000272908">
    <property type="component" value="Unassembled WGS sequence"/>
</dbReference>
<sequence length="185" mass="20476">MADILPPWRGAAETTLLAATQARALPVPVDALWDPARIPAPLLAWLAWSLAVEDWDANWPEWRKRAVVAEAIAIHRLRGTVAALRRVLQVTGFGTAKIIERYGEKARDGSFDRDGTTTRAPADHWAEYRVILDRPVSLAQAEQVRALLKRAAPARCHLKLLDFTEAPILRDGSVQRDGTYTRGGA</sequence>
<evidence type="ECO:0000313" key="1">
    <source>
        <dbReference type="EMBL" id="SUZ33619.1"/>
    </source>
</evidence>
<reference evidence="2" key="1">
    <citation type="submission" date="2018-08" db="EMBL/GenBank/DDBJ databases">
        <authorList>
            <person name="Rodrigo-Torres L."/>
            <person name="Arahal R. D."/>
            <person name="Lucena T."/>
        </authorList>
    </citation>
    <scope>NUCLEOTIDE SEQUENCE [LARGE SCALE GENOMIC DNA]</scope>
    <source>
        <strain evidence="2">CECT 7235</strain>
    </source>
</reference>
<gene>
    <name evidence="1" type="ORF">ROE7235_03392</name>
</gene>
<organism evidence="1 2">
    <name type="scientific">Roseinatronobacter ekhonensis</name>
    <dbReference type="NCBI Taxonomy" id="254356"/>
    <lineage>
        <taxon>Bacteria</taxon>
        <taxon>Pseudomonadati</taxon>
        <taxon>Pseudomonadota</taxon>
        <taxon>Alphaproteobacteria</taxon>
        <taxon>Rhodobacterales</taxon>
        <taxon>Paracoccaceae</taxon>
        <taxon>Roseinatronobacter</taxon>
    </lineage>
</organism>
<dbReference type="EMBL" id="UIHC01000060">
    <property type="protein sequence ID" value="SUZ33619.1"/>
    <property type="molecule type" value="Genomic_DNA"/>
</dbReference>
<keyword evidence="2" id="KW-1185">Reference proteome</keyword>
<accession>A0A3B0MV80</accession>
<evidence type="ECO:0008006" key="3">
    <source>
        <dbReference type="Google" id="ProtNLM"/>
    </source>
</evidence>
<dbReference type="RefSeq" id="WP_121096732.1">
    <property type="nucleotide sequence ID" value="NZ_UIHC01000060.1"/>
</dbReference>
<dbReference type="AlphaFoldDB" id="A0A3B0MV80"/>
<name>A0A3B0MV80_9RHOB</name>